<organism evidence="1 2">
    <name type="scientific">Streptomyces chlorus</name>
    <dbReference type="NCBI Taxonomy" id="887452"/>
    <lineage>
        <taxon>Bacteria</taxon>
        <taxon>Bacillati</taxon>
        <taxon>Actinomycetota</taxon>
        <taxon>Actinomycetes</taxon>
        <taxon>Kitasatosporales</taxon>
        <taxon>Streptomycetaceae</taxon>
        <taxon>Streptomyces</taxon>
    </lineage>
</organism>
<proteinExistence type="predicted"/>
<reference evidence="2" key="1">
    <citation type="journal article" date="2019" name="Int. J. Syst. Evol. Microbiol.">
        <title>The Global Catalogue of Microorganisms (GCM) 10K type strain sequencing project: providing services to taxonomists for standard genome sequencing and annotation.</title>
        <authorList>
            <consortium name="The Broad Institute Genomics Platform"/>
            <consortium name="The Broad Institute Genome Sequencing Center for Infectious Disease"/>
            <person name="Wu L."/>
            <person name="Ma J."/>
        </authorList>
    </citation>
    <scope>NUCLEOTIDE SEQUENCE [LARGE SCALE GENOMIC DNA]</scope>
    <source>
        <strain evidence="2">JCM 10411</strain>
    </source>
</reference>
<protein>
    <submittedName>
        <fullName evidence="1">Uncharacterized protein</fullName>
    </submittedName>
</protein>
<evidence type="ECO:0000313" key="2">
    <source>
        <dbReference type="Proteomes" id="UP001596180"/>
    </source>
</evidence>
<keyword evidence="2" id="KW-1185">Reference proteome</keyword>
<sequence length="97" mass="10294">MLVAIGCDLSPLFRDLYASEEIVDGSVLNGARVLVIKPDDDLKNLGVDYTAATSEGLVKAYEFGQDAGRRFVDRYTELLGSAAPEPDAGTGAREADA</sequence>
<name>A0ABW1DS06_9ACTN</name>
<dbReference type="Proteomes" id="UP001596180">
    <property type="component" value="Unassembled WGS sequence"/>
</dbReference>
<accession>A0ABW1DS06</accession>
<gene>
    <name evidence="1" type="ORF">ACFPZI_01005</name>
</gene>
<dbReference type="RefSeq" id="WP_381356791.1">
    <property type="nucleotide sequence ID" value="NZ_JBHSOA010000003.1"/>
</dbReference>
<evidence type="ECO:0000313" key="1">
    <source>
        <dbReference type="EMBL" id="MFC5850461.1"/>
    </source>
</evidence>
<comment type="caution">
    <text evidence="1">The sequence shown here is derived from an EMBL/GenBank/DDBJ whole genome shotgun (WGS) entry which is preliminary data.</text>
</comment>
<dbReference type="EMBL" id="JBHSOA010000003">
    <property type="protein sequence ID" value="MFC5850461.1"/>
    <property type="molecule type" value="Genomic_DNA"/>
</dbReference>